<proteinExistence type="predicted"/>
<evidence type="ECO:0000313" key="1">
    <source>
        <dbReference type="EMBL" id="GFC82037.1"/>
    </source>
</evidence>
<protein>
    <submittedName>
        <fullName evidence="1">Uncharacterized protein</fullName>
    </submittedName>
</protein>
<dbReference type="EMBL" id="BKCJ011082439">
    <property type="protein sequence ID" value="GFC82037.1"/>
    <property type="molecule type" value="Genomic_DNA"/>
</dbReference>
<name>A0A699RA75_TANCI</name>
<sequence>MKCAESLELRQVFEDVVSAGIAKGMSKGLRHGMEHRQAQLYLETIEAYDPEAKAKYIATLQALKDLNVLHAPWKSLRIPDVLGMALRMQSPWPLGLQPVYAADHV</sequence>
<gene>
    <name evidence="1" type="ORF">Tci_854007</name>
</gene>
<comment type="caution">
    <text evidence="1">The sequence shown here is derived from an EMBL/GenBank/DDBJ whole genome shotgun (WGS) entry which is preliminary data.</text>
</comment>
<dbReference type="AlphaFoldDB" id="A0A699RA75"/>
<organism evidence="1">
    <name type="scientific">Tanacetum cinerariifolium</name>
    <name type="common">Dalmatian daisy</name>
    <name type="synonym">Chrysanthemum cinerariifolium</name>
    <dbReference type="NCBI Taxonomy" id="118510"/>
    <lineage>
        <taxon>Eukaryota</taxon>
        <taxon>Viridiplantae</taxon>
        <taxon>Streptophyta</taxon>
        <taxon>Embryophyta</taxon>
        <taxon>Tracheophyta</taxon>
        <taxon>Spermatophyta</taxon>
        <taxon>Magnoliopsida</taxon>
        <taxon>eudicotyledons</taxon>
        <taxon>Gunneridae</taxon>
        <taxon>Pentapetalae</taxon>
        <taxon>asterids</taxon>
        <taxon>campanulids</taxon>
        <taxon>Asterales</taxon>
        <taxon>Asteraceae</taxon>
        <taxon>Asteroideae</taxon>
        <taxon>Anthemideae</taxon>
        <taxon>Anthemidinae</taxon>
        <taxon>Tanacetum</taxon>
    </lineage>
</organism>
<accession>A0A699RA75</accession>
<reference evidence="1" key="1">
    <citation type="journal article" date="2019" name="Sci. Rep.">
        <title>Draft genome of Tanacetum cinerariifolium, the natural source of mosquito coil.</title>
        <authorList>
            <person name="Yamashiro T."/>
            <person name="Shiraishi A."/>
            <person name="Satake H."/>
            <person name="Nakayama K."/>
        </authorList>
    </citation>
    <scope>NUCLEOTIDE SEQUENCE</scope>
</reference>